<organism evidence="6 7">
    <name type="scientific">Temperatibacter marinus</name>
    <dbReference type="NCBI Taxonomy" id="1456591"/>
    <lineage>
        <taxon>Bacteria</taxon>
        <taxon>Pseudomonadati</taxon>
        <taxon>Pseudomonadota</taxon>
        <taxon>Alphaproteobacteria</taxon>
        <taxon>Kordiimonadales</taxon>
        <taxon>Temperatibacteraceae</taxon>
        <taxon>Temperatibacter</taxon>
    </lineage>
</organism>
<dbReference type="GO" id="GO:0008745">
    <property type="term" value="F:N-acetylmuramoyl-L-alanine amidase activity"/>
    <property type="evidence" value="ECO:0007669"/>
    <property type="project" value="UniProtKB-EC"/>
</dbReference>
<dbReference type="KEGG" id="tmk:QGN29_12055"/>
<name>A0AA52ECK4_9PROT</name>
<dbReference type="InterPro" id="IPR021731">
    <property type="entry name" value="AMIN_dom"/>
</dbReference>
<dbReference type="InterPro" id="IPR050695">
    <property type="entry name" value="N-acetylmuramoyl_amidase_3"/>
</dbReference>
<dbReference type="RefSeq" id="WP_310798117.1">
    <property type="nucleotide sequence ID" value="NZ_CP123872.1"/>
</dbReference>
<proteinExistence type="predicted"/>
<keyword evidence="3" id="KW-0378">Hydrolase</keyword>
<evidence type="ECO:0000313" key="7">
    <source>
        <dbReference type="Proteomes" id="UP001268683"/>
    </source>
</evidence>
<dbReference type="SMART" id="SM00646">
    <property type="entry name" value="Ami_3"/>
    <property type="match status" value="1"/>
</dbReference>
<sequence>MHRLMIFCFALCWMSFESIADTTINGVRFGSLSNGQSRIVLDLSGKITPTLTLLSDPYRVVVDIPDSKWGSRPVPKASGIISRLRHNVYRPSVYRIVLDLNKAGIVANHFYLAPINGYGHRYVIDVRPTSRSNFLATSKKMQTAVATKAPPKPKKVKRKRTGKKIIVLDPGHGGRDPGTLGRYGSHEAVLTLKIANELKTQLEKTGRYKVYLTRYSNVQLHRNKSRDLRMRYEVAKKRDADLFISIHVDAVDNTKTRGGSVYSLSERASDKEAARLVAKENREDILTGVDLEGHDKQVSNILIELAQRETLNNSAQFAEVLVREMRKKVKMLKTGHRYGPLMVLKAPDIPSVLIETGYQTNRQDAKLLNSKWGQRQLASGIKSGIEMYFRTNKTAMAN</sequence>
<accession>A0AA52ECK4</accession>
<evidence type="ECO:0000256" key="1">
    <source>
        <dbReference type="ARBA" id="ARBA00001561"/>
    </source>
</evidence>
<evidence type="ECO:0000256" key="2">
    <source>
        <dbReference type="ARBA" id="ARBA00011901"/>
    </source>
</evidence>
<evidence type="ECO:0000256" key="4">
    <source>
        <dbReference type="SAM" id="SignalP"/>
    </source>
</evidence>
<dbReference type="PANTHER" id="PTHR30404:SF0">
    <property type="entry name" value="N-ACETYLMURAMOYL-L-ALANINE AMIDASE AMIC"/>
    <property type="match status" value="1"/>
</dbReference>
<protein>
    <recommendedName>
        <fullName evidence="2">N-acetylmuramoyl-L-alanine amidase</fullName>
        <ecNumber evidence="2">3.5.1.28</ecNumber>
    </recommendedName>
</protein>
<dbReference type="EMBL" id="CP123872">
    <property type="protein sequence ID" value="WND02281.1"/>
    <property type="molecule type" value="Genomic_DNA"/>
</dbReference>
<gene>
    <name evidence="6" type="ORF">QGN29_12055</name>
</gene>
<dbReference type="Pfam" id="PF01520">
    <property type="entry name" value="Amidase_3"/>
    <property type="match status" value="1"/>
</dbReference>
<feature type="signal peptide" evidence="4">
    <location>
        <begin position="1"/>
        <end position="20"/>
    </location>
</feature>
<evidence type="ECO:0000313" key="6">
    <source>
        <dbReference type="EMBL" id="WND02281.1"/>
    </source>
</evidence>
<evidence type="ECO:0000256" key="3">
    <source>
        <dbReference type="ARBA" id="ARBA00022801"/>
    </source>
</evidence>
<dbReference type="Proteomes" id="UP001268683">
    <property type="component" value="Chromosome"/>
</dbReference>
<dbReference type="GO" id="GO:0009253">
    <property type="term" value="P:peptidoglycan catabolic process"/>
    <property type="evidence" value="ECO:0007669"/>
    <property type="project" value="InterPro"/>
</dbReference>
<dbReference type="Gene3D" id="2.60.40.3500">
    <property type="match status" value="1"/>
</dbReference>
<dbReference type="AlphaFoldDB" id="A0AA52ECK4"/>
<dbReference type="CDD" id="cd02696">
    <property type="entry name" value="MurNAc-LAA"/>
    <property type="match status" value="1"/>
</dbReference>
<keyword evidence="7" id="KW-1185">Reference proteome</keyword>
<dbReference type="Gene3D" id="3.40.630.40">
    <property type="entry name" value="Zn-dependent exopeptidases"/>
    <property type="match status" value="1"/>
</dbReference>
<dbReference type="EC" id="3.5.1.28" evidence="2"/>
<dbReference type="SUPFAM" id="SSF53187">
    <property type="entry name" value="Zn-dependent exopeptidases"/>
    <property type="match status" value="1"/>
</dbReference>
<keyword evidence="4" id="KW-0732">Signal</keyword>
<dbReference type="GO" id="GO:0030288">
    <property type="term" value="C:outer membrane-bounded periplasmic space"/>
    <property type="evidence" value="ECO:0007669"/>
    <property type="project" value="TreeGrafter"/>
</dbReference>
<feature type="chain" id="PRO_5041391080" description="N-acetylmuramoyl-L-alanine amidase" evidence="4">
    <location>
        <begin position="21"/>
        <end position="398"/>
    </location>
</feature>
<dbReference type="InterPro" id="IPR002508">
    <property type="entry name" value="MurNAc-LAA_cat"/>
</dbReference>
<evidence type="ECO:0000259" key="5">
    <source>
        <dbReference type="SMART" id="SM00646"/>
    </source>
</evidence>
<reference evidence="6" key="1">
    <citation type="submission" date="2023-04" db="EMBL/GenBank/DDBJ databases">
        <title>Complete genome sequence of Temperatibacter marinus.</title>
        <authorList>
            <person name="Rong J.-C."/>
            <person name="Yi M.-L."/>
            <person name="Zhao Q."/>
        </authorList>
    </citation>
    <scope>NUCLEOTIDE SEQUENCE</scope>
    <source>
        <strain evidence="6">NBRC 110045</strain>
    </source>
</reference>
<dbReference type="PANTHER" id="PTHR30404">
    <property type="entry name" value="N-ACETYLMURAMOYL-L-ALANINE AMIDASE"/>
    <property type="match status" value="1"/>
</dbReference>
<feature type="domain" description="MurNAc-LAA" evidence="5">
    <location>
        <begin position="232"/>
        <end position="386"/>
    </location>
</feature>
<comment type="catalytic activity">
    <reaction evidence="1">
        <text>Hydrolyzes the link between N-acetylmuramoyl residues and L-amino acid residues in certain cell-wall glycopeptides.</text>
        <dbReference type="EC" id="3.5.1.28"/>
    </reaction>
</comment>
<dbReference type="Pfam" id="PF11741">
    <property type="entry name" value="AMIN"/>
    <property type="match status" value="1"/>
</dbReference>